<evidence type="ECO:0000313" key="1">
    <source>
        <dbReference type="EMBL" id="QJA72746.1"/>
    </source>
</evidence>
<gene>
    <name evidence="1" type="ORF">MM415A02620_0002</name>
</gene>
<protein>
    <submittedName>
        <fullName evidence="1">Uncharacterized protein</fullName>
    </submittedName>
</protein>
<sequence length="108" mass="12604">MGQQELSEIIQGNQNIPFIQRLINRYIYPVINNPEGTQSSHKMMWGQVNDKYIVFPSIELVNGKLTDMLKAGIDPMEQALQNKNFIEFDSPNEAEWFTKNYKKYFGVE</sequence>
<dbReference type="EMBL" id="MT141975">
    <property type="protein sequence ID" value="QJA72746.1"/>
    <property type="molecule type" value="Genomic_DNA"/>
</dbReference>
<reference evidence="1" key="1">
    <citation type="submission" date="2020-03" db="EMBL/GenBank/DDBJ databases">
        <title>The deep terrestrial virosphere.</title>
        <authorList>
            <person name="Holmfeldt K."/>
            <person name="Nilsson E."/>
            <person name="Simone D."/>
            <person name="Lopez-Fernandez M."/>
            <person name="Wu X."/>
            <person name="de Brujin I."/>
            <person name="Lundin D."/>
            <person name="Andersson A."/>
            <person name="Bertilsson S."/>
            <person name="Dopson M."/>
        </authorList>
    </citation>
    <scope>NUCLEOTIDE SEQUENCE</scope>
    <source>
        <strain evidence="1">MM415A02620</strain>
    </source>
</reference>
<accession>A0A6M3JS11</accession>
<proteinExistence type="predicted"/>
<organism evidence="1">
    <name type="scientific">viral metagenome</name>
    <dbReference type="NCBI Taxonomy" id="1070528"/>
    <lineage>
        <taxon>unclassified sequences</taxon>
        <taxon>metagenomes</taxon>
        <taxon>organismal metagenomes</taxon>
    </lineage>
</organism>
<name>A0A6M3JS11_9ZZZZ</name>
<dbReference type="AlphaFoldDB" id="A0A6M3JS11"/>